<keyword evidence="1" id="KW-0732">Signal</keyword>
<organism evidence="2 3">
    <name type="scientific">Candidatus Roizmanbacteria bacterium RIFCSPLOWO2_01_FULL_38_12</name>
    <dbReference type="NCBI Taxonomy" id="1802061"/>
    <lineage>
        <taxon>Bacteria</taxon>
        <taxon>Candidatus Roizmaniibacteriota</taxon>
    </lineage>
</organism>
<dbReference type="EMBL" id="MGAL01000043">
    <property type="protein sequence ID" value="OGK46359.1"/>
    <property type="molecule type" value="Genomic_DNA"/>
</dbReference>
<comment type="caution">
    <text evidence="2">The sequence shown here is derived from an EMBL/GenBank/DDBJ whole genome shotgun (WGS) entry which is preliminary data.</text>
</comment>
<proteinExistence type="predicted"/>
<dbReference type="STRING" id="1802061.A3A93_03225"/>
<feature type="chain" id="PRO_5009529373" evidence="1">
    <location>
        <begin position="28"/>
        <end position="145"/>
    </location>
</feature>
<feature type="signal peptide" evidence="1">
    <location>
        <begin position="1"/>
        <end position="27"/>
    </location>
</feature>
<dbReference type="Proteomes" id="UP000177141">
    <property type="component" value="Unassembled WGS sequence"/>
</dbReference>
<name>A0A1F7ISL4_9BACT</name>
<evidence type="ECO:0000313" key="2">
    <source>
        <dbReference type="EMBL" id="OGK46359.1"/>
    </source>
</evidence>
<evidence type="ECO:0000313" key="3">
    <source>
        <dbReference type="Proteomes" id="UP000177141"/>
    </source>
</evidence>
<accession>A0A1F7ISL4</accession>
<reference evidence="2 3" key="1">
    <citation type="journal article" date="2016" name="Nat. Commun.">
        <title>Thousands of microbial genomes shed light on interconnected biogeochemical processes in an aquifer system.</title>
        <authorList>
            <person name="Anantharaman K."/>
            <person name="Brown C.T."/>
            <person name="Hug L.A."/>
            <person name="Sharon I."/>
            <person name="Castelle C.J."/>
            <person name="Probst A.J."/>
            <person name="Thomas B.C."/>
            <person name="Singh A."/>
            <person name="Wilkins M.J."/>
            <person name="Karaoz U."/>
            <person name="Brodie E.L."/>
            <person name="Williams K.H."/>
            <person name="Hubbard S.S."/>
            <person name="Banfield J.F."/>
        </authorList>
    </citation>
    <scope>NUCLEOTIDE SEQUENCE [LARGE SCALE GENOMIC DNA]</scope>
</reference>
<protein>
    <submittedName>
        <fullName evidence="2">Uncharacterized protein</fullName>
    </submittedName>
</protein>
<sequence length="145" mass="14251">MINIKKALIAGATSAAIFGSIVSNVFAGAGKAPLYNAPANFTCPTGAQPAPADATFGFAVLNTTNNGMVIAEVALKGATPNSTYAIYVNQDPGGCPTVATGTLTTNGQGNGNANVKVSAIAGATMYWVSAVGGGQVLRSTAVASP</sequence>
<gene>
    <name evidence="2" type="ORF">A3A93_03225</name>
</gene>
<dbReference type="AlphaFoldDB" id="A0A1F7ISL4"/>
<evidence type="ECO:0000256" key="1">
    <source>
        <dbReference type="SAM" id="SignalP"/>
    </source>
</evidence>